<dbReference type="Gene3D" id="3.40.50.720">
    <property type="entry name" value="NAD(P)-binding Rossmann-like Domain"/>
    <property type="match status" value="1"/>
</dbReference>
<dbReference type="Proteomes" id="UP001161691">
    <property type="component" value="Unassembled WGS sequence"/>
</dbReference>
<dbReference type="Pfam" id="PF13460">
    <property type="entry name" value="NAD_binding_10"/>
    <property type="match status" value="1"/>
</dbReference>
<dbReference type="PANTHER" id="PTHR14097:SF7">
    <property type="entry name" value="OXIDOREDUCTASE HTATIP2"/>
    <property type="match status" value="1"/>
</dbReference>
<dbReference type="SUPFAM" id="SSF51735">
    <property type="entry name" value="NAD(P)-binding Rossmann-fold domains"/>
    <property type="match status" value="1"/>
</dbReference>
<dbReference type="EMBL" id="JAGRPV010000001">
    <property type="protein sequence ID" value="MDI4649774.1"/>
    <property type="molecule type" value="Genomic_DNA"/>
</dbReference>
<dbReference type="InterPro" id="IPR036291">
    <property type="entry name" value="NAD(P)-bd_dom_sf"/>
</dbReference>
<reference evidence="2" key="1">
    <citation type="submission" date="2023-04" db="EMBL/GenBank/DDBJ databases">
        <title>Comparative genomic analysis of Cohnella hashimotonis sp. nov., isolated from the International Space Station.</title>
        <authorList>
            <person name="Venkateswaran K."/>
            <person name="Simpson A."/>
        </authorList>
    </citation>
    <scope>NUCLEOTIDE SEQUENCE</scope>
    <source>
        <strain evidence="2">F6_2S_P_1</strain>
    </source>
</reference>
<dbReference type="RefSeq" id="WP_282912382.1">
    <property type="nucleotide sequence ID" value="NZ_JAGRPV010000001.1"/>
</dbReference>
<keyword evidence="3" id="KW-1185">Reference proteome</keyword>
<gene>
    <name evidence="2" type="ORF">KB449_32910</name>
</gene>
<proteinExistence type="predicted"/>
<protein>
    <submittedName>
        <fullName evidence="2">NAD(P)H-binding protein</fullName>
    </submittedName>
</protein>
<organism evidence="2 3">
    <name type="scientific">Cohnella hashimotonis</name>
    <dbReference type="NCBI Taxonomy" id="2826895"/>
    <lineage>
        <taxon>Bacteria</taxon>
        <taxon>Bacillati</taxon>
        <taxon>Bacillota</taxon>
        <taxon>Bacilli</taxon>
        <taxon>Bacillales</taxon>
        <taxon>Paenibacillaceae</taxon>
        <taxon>Cohnella</taxon>
    </lineage>
</organism>
<comment type="caution">
    <text evidence="2">The sequence shown here is derived from an EMBL/GenBank/DDBJ whole genome shotgun (WGS) entry which is preliminary data.</text>
</comment>
<accession>A0ABT6TSE3</accession>
<evidence type="ECO:0000313" key="3">
    <source>
        <dbReference type="Proteomes" id="UP001161691"/>
    </source>
</evidence>
<dbReference type="InterPro" id="IPR016040">
    <property type="entry name" value="NAD(P)-bd_dom"/>
</dbReference>
<dbReference type="PANTHER" id="PTHR14097">
    <property type="entry name" value="OXIDOREDUCTASE HTATIP2"/>
    <property type="match status" value="1"/>
</dbReference>
<evidence type="ECO:0000313" key="2">
    <source>
        <dbReference type="EMBL" id="MDI4649774.1"/>
    </source>
</evidence>
<sequence length="217" mass="23927">MQAIVIGATGATGADLLDLLLEDNAFRQVVIFVRRSPGIQHEKLKVHVIDFDNPGQWGELVQGDVLFSCLGTTLKTAGSQEAQWKIDYEYQYSFAKAASENGVPACVLVSADFASPASRNFYSRMKGRLEEAVKALGFARLTILNPPLLVRKKSDRSLEVVASKVLQFFNRMGILRSQKPLRTEILAQAMVKAAKSNKGGLTKIRGKAIWEMAEARQ</sequence>
<name>A0ABT6TSE3_9BACL</name>
<evidence type="ECO:0000259" key="1">
    <source>
        <dbReference type="Pfam" id="PF13460"/>
    </source>
</evidence>
<feature type="domain" description="NAD(P)-binding" evidence="1">
    <location>
        <begin position="7"/>
        <end position="153"/>
    </location>
</feature>